<protein>
    <submittedName>
        <fullName evidence="2">Uncharacterized protein</fullName>
    </submittedName>
</protein>
<gene>
    <name evidence="2" type="ORF">E2C01_009688</name>
</gene>
<feature type="compositionally biased region" description="Acidic residues" evidence="1">
    <location>
        <begin position="50"/>
        <end position="61"/>
    </location>
</feature>
<proteinExistence type="predicted"/>
<feature type="region of interest" description="Disordered" evidence="1">
    <location>
        <begin position="13"/>
        <end position="34"/>
    </location>
</feature>
<feature type="region of interest" description="Disordered" evidence="1">
    <location>
        <begin position="50"/>
        <end position="70"/>
    </location>
</feature>
<name>A0A5B7D6E6_PORTR</name>
<evidence type="ECO:0000313" key="3">
    <source>
        <dbReference type="Proteomes" id="UP000324222"/>
    </source>
</evidence>
<comment type="caution">
    <text evidence="2">The sequence shown here is derived from an EMBL/GenBank/DDBJ whole genome shotgun (WGS) entry which is preliminary data.</text>
</comment>
<dbReference type="AlphaFoldDB" id="A0A5B7D6E6"/>
<reference evidence="2 3" key="1">
    <citation type="submission" date="2019-05" db="EMBL/GenBank/DDBJ databases">
        <title>Another draft genome of Portunus trituberculatus and its Hox gene families provides insights of decapod evolution.</title>
        <authorList>
            <person name="Jeong J.-H."/>
            <person name="Song I."/>
            <person name="Kim S."/>
            <person name="Choi T."/>
            <person name="Kim D."/>
            <person name="Ryu S."/>
            <person name="Kim W."/>
        </authorList>
    </citation>
    <scope>NUCLEOTIDE SEQUENCE [LARGE SCALE GENOMIC DNA]</scope>
    <source>
        <tissue evidence="2">Muscle</tissue>
    </source>
</reference>
<evidence type="ECO:0000256" key="1">
    <source>
        <dbReference type="SAM" id="MobiDB-lite"/>
    </source>
</evidence>
<dbReference type="Proteomes" id="UP000324222">
    <property type="component" value="Unassembled WGS sequence"/>
</dbReference>
<evidence type="ECO:0000313" key="2">
    <source>
        <dbReference type="EMBL" id="MPC16850.1"/>
    </source>
</evidence>
<feature type="compositionally biased region" description="Basic and acidic residues" evidence="1">
    <location>
        <begin position="13"/>
        <end position="29"/>
    </location>
</feature>
<accession>A0A5B7D6E6</accession>
<sequence>MHSSSCRCVKVNIDSRHTTAPRSSHDRGAARPTTLSHRVQVSALWWEAADHEDEDKDDNVELDYSQELPV</sequence>
<keyword evidence="3" id="KW-1185">Reference proteome</keyword>
<organism evidence="2 3">
    <name type="scientific">Portunus trituberculatus</name>
    <name type="common">Swimming crab</name>
    <name type="synonym">Neptunus trituberculatus</name>
    <dbReference type="NCBI Taxonomy" id="210409"/>
    <lineage>
        <taxon>Eukaryota</taxon>
        <taxon>Metazoa</taxon>
        <taxon>Ecdysozoa</taxon>
        <taxon>Arthropoda</taxon>
        <taxon>Crustacea</taxon>
        <taxon>Multicrustacea</taxon>
        <taxon>Malacostraca</taxon>
        <taxon>Eumalacostraca</taxon>
        <taxon>Eucarida</taxon>
        <taxon>Decapoda</taxon>
        <taxon>Pleocyemata</taxon>
        <taxon>Brachyura</taxon>
        <taxon>Eubrachyura</taxon>
        <taxon>Portunoidea</taxon>
        <taxon>Portunidae</taxon>
        <taxon>Portuninae</taxon>
        <taxon>Portunus</taxon>
    </lineage>
</organism>
<dbReference type="EMBL" id="VSRR010000542">
    <property type="protein sequence ID" value="MPC16850.1"/>
    <property type="molecule type" value="Genomic_DNA"/>
</dbReference>